<dbReference type="Proteomes" id="UP000000422">
    <property type="component" value="Chromosome"/>
</dbReference>
<dbReference type="Gene3D" id="2.40.30.170">
    <property type="match status" value="1"/>
</dbReference>
<gene>
    <name evidence="2" type="ordered locus">WS0301</name>
</gene>
<dbReference type="GO" id="GO:1990281">
    <property type="term" value="C:efflux pump complex"/>
    <property type="evidence" value="ECO:0007669"/>
    <property type="project" value="TreeGrafter"/>
</dbReference>
<keyword evidence="3" id="KW-1185">Reference proteome</keyword>
<dbReference type="PANTHER" id="PTHR30469:SF15">
    <property type="entry name" value="HLYD FAMILY OF SECRETION PROTEINS"/>
    <property type="match status" value="1"/>
</dbReference>
<dbReference type="GO" id="GO:0015562">
    <property type="term" value="F:efflux transmembrane transporter activity"/>
    <property type="evidence" value="ECO:0007669"/>
    <property type="project" value="TreeGrafter"/>
</dbReference>
<dbReference type="STRING" id="273121.WS0301"/>
<evidence type="ECO:0000313" key="3">
    <source>
        <dbReference type="Proteomes" id="UP000000422"/>
    </source>
</evidence>
<feature type="signal peptide" evidence="1">
    <location>
        <begin position="1"/>
        <end position="24"/>
    </location>
</feature>
<dbReference type="PANTHER" id="PTHR30469">
    <property type="entry name" value="MULTIDRUG RESISTANCE PROTEIN MDTA"/>
    <property type="match status" value="1"/>
</dbReference>
<dbReference type="EMBL" id="BX571657">
    <property type="protein sequence ID" value="CAE09452.1"/>
    <property type="molecule type" value="Genomic_DNA"/>
</dbReference>
<dbReference type="eggNOG" id="COG1566">
    <property type="taxonomic scope" value="Bacteria"/>
</dbReference>
<keyword evidence="1" id="KW-0732">Signal</keyword>
<sequence length="255" mass="28735">MKTSLLAWLILPLALMAQGRSFYAKVEPYETYEIKAATSGLVVSVQKSLEGKLVSQRETVIKLDDALEKSLLALDKKSLQTTRERAEALLAAAKIKEENFKDIQSLKTKSKFQKDTEEVNAISAKISYLQALEQIYSLESQIAQRVDVIQKKSLEAHNRYVYKIRVSEGDYVNAGTALMDLMDISQAKVVFFVSEEEAKSLPSKVLYVDGKKGEAKIEKLYRVADSEHVSEYRVEAVLPSAKFFSKLVKIELKDE</sequence>
<reference evidence="2 3" key="1">
    <citation type="journal article" date="2003" name="Proc. Natl. Acad. Sci. U.S.A.">
        <title>Complete genome sequence and analysis of Wolinella succinogenes.</title>
        <authorList>
            <person name="Baar C."/>
            <person name="Eppinger M."/>
            <person name="Raddatz G."/>
            <person name="Simon JM."/>
            <person name="Lanz C."/>
            <person name="Klimmek O."/>
            <person name="Nandakumar R."/>
            <person name="Gross R."/>
            <person name="Rosinus A."/>
            <person name="Keller H."/>
            <person name="Jagtap P."/>
            <person name="Linke B."/>
            <person name="Meyer F."/>
            <person name="Lederer H."/>
            <person name="Schuster S.C."/>
        </authorList>
    </citation>
    <scope>NUCLEOTIDE SEQUENCE [LARGE SCALE GENOMIC DNA]</scope>
    <source>
        <strain evidence="3">ATCC 29543 / DSM 1740 / CCUG 13145 / JCM 31913 / LMG 7466 / NCTC 11488 / FDC 602W</strain>
    </source>
</reference>
<dbReference type="SUPFAM" id="SSF111369">
    <property type="entry name" value="HlyD-like secretion proteins"/>
    <property type="match status" value="1"/>
</dbReference>
<evidence type="ECO:0000256" key="1">
    <source>
        <dbReference type="SAM" id="SignalP"/>
    </source>
</evidence>
<evidence type="ECO:0000313" key="2">
    <source>
        <dbReference type="EMBL" id="CAE09452.1"/>
    </source>
</evidence>
<evidence type="ECO:0008006" key="4">
    <source>
        <dbReference type="Google" id="ProtNLM"/>
    </source>
</evidence>
<dbReference type="AlphaFoldDB" id="Q7MSM5"/>
<accession>Q7MSM5</accession>
<feature type="chain" id="PRO_5004288855" description="RND efflux pump membrane fusion protein barrel-sandwich domain-containing protein" evidence="1">
    <location>
        <begin position="25"/>
        <end position="255"/>
    </location>
</feature>
<protein>
    <recommendedName>
        <fullName evidence="4">RND efflux pump membrane fusion protein barrel-sandwich domain-containing protein</fullName>
    </recommendedName>
</protein>
<dbReference type="Gene3D" id="1.10.287.470">
    <property type="entry name" value="Helix hairpin bin"/>
    <property type="match status" value="1"/>
</dbReference>
<dbReference type="HOGENOM" id="CLU_092436_0_0_7"/>
<name>Q7MSM5_WOLSU</name>
<dbReference type="Gene3D" id="2.40.50.100">
    <property type="match status" value="1"/>
</dbReference>
<dbReference type="KEGG" id="wsu:WS0301"/>
<dbReference type="RefSeq" id="WP_011138253.1">
    <property type="nucleotide sequence ID" value="NC_005090.1"/>
</dbReference>
<organism evidence="3">
    <name type="scientific">Wolinella succinogenes (strain ATCC 29543 / DSM 1740 / CCUG 13145 / JCM 31913 / LMG 7466 / NCTC 11488 / FDC 602W)</name>
    <name type="common">Vibrio succinogenes</name>
    <dbReference type="NCBI Taxonomy" id="273121"/>
    <lineage>
        <taxon>Bacteria</taxon>
        <taxon>Pseudomonadati</taxon>
        <taxon>Campylobacterota</taxon>
        <taxon>Epsilonproteobacteria</taxon>
        <taxon>Campylobacterales</taxon>
        <taxon>Helicobacteraceae</taxon>
        <taxon>Wolinella</taxon>
    </lineage>
</organism>
<proteinExistence type="predicted"/>